<name>A0AC35THQ8_9BILA</name>
<proteinExistence type="predicted"/>
<evidence type="ECO:0000313" key="2">
    <source>
        <dbReference type="WBParaSite" id="RSKR_0000061900.1"/>
    </source>
</evidence>
<accession>A0AC35THQ8</accession>
<protein>
    <submittedName>
        <fullName evidence="2">Serpentine receptor class gamma</fullName>
    </submittedName>
</protein>
<organism evidence="1 2">
    <name type="scientific">Rhabditophanes sp. KR3021</name>
    <dbReference type="NCBI Taxonomy" id="114890"/>
    <lineage>
        <taxon>Eukaryota</taxon>
        <taxon>Metazoa</taxon>
        <taxon>Ecdysozoa</taxon>
        <taxon>Nematoda</taxon>
        <taxon>Chromadorea</taxon>
        <taxon>Rhabditida</taxon>
        <taxon>Tylenchina</taxon>
        <taxon>Panagrolaimomorpha</taxon>
        <taxon>Strongyloidoidea</taxon>
        <taxon>Alloionematidae</taxon>
        <taxon>Rhabditophanes</taxon>
    </lineage>
</organism>
<sequence>MTIYGQNQIDWWIYAPVPLITGMLCFVYKDTCRYARFIAALTIVFGVIQSVFLAWTARYLVKATYSYQTLAEFAEFKYLVPISASTLLLICLRCQNFKINSVFSLIRVLMMVALTAALIPCPFIGMCAYDPTLSYCEFIASF</sequence>
<reference evidence="2" key="1">
    <citation type="submission" date="2016-11" db="UniProtKB">
        <authorList>
            <consortium name="WormBaseParasite"/>
        </authorList>
    </citation>
    <scope>IDENTIFICATION</scope>
    <source>
        <strain evidence="2">KR3021</strain>
    </source>
</reference>
<evidence type="ECO:0000313" key="1">
    <source>
        <dbReference type="Proteomes" id="UP000095286"/>
    </source>
</evidence>
<dbReference type="Proteomes" id="UP000095286">
    <property type="component" value="Unplaced"/>
</dbReference>
<dbReference type="WBParaSite" id="RSKR_0000061900.1">
    <property type="protein sequence ID" value="RSKR_0000061900.1"/>
    <property type="gene ID" value="RSKR_0000061900"/>
</dbReference>